<dbReference type="Gene3D" id="1.10.443.10">
    <property type="entry name" value="Intergrase catalytic core"/>
    <property type="match status" value="1"/>
</dbReference>
<dbReference type="Pfam" id="PF13102">
    <property type="entry name" value="Phage_int_SAM_5"/>
    <property type="match status" value="1"/>
</dbReference>
<dbReference type="GO" id="GO:0006310">
    <property type="term" value="P:DNA recombination"/>
    <property type="evidence" value="ECO:0007669"/>
    <property type="project" value="UniProtKB-KW"/>
</dbReference>
<gene>
    <name evidence="4" type="ORF">MiSe_44440</name>
</gene>
<dbReference type="SUPFAM" id="SSF56349">
    <property type="entry name" value="DNA breaking-rejoining enzymes"/>
    <property type="match status" value="1"/>
</dbReference>
<evidence type="ECO:0000313" key="4">
    <source>
        <dbReference type="EMBL" id="GET39673.1"/>
    </source>
</evidence>
<sequence>MGGQAINPDKIELDIASGNFEPTLMKYKPERQQAIALLSLWDKFVDYKQRQVTKATWEKYRGLRGHLESYFKSKSAIAVTETVGLNFRDWLLEKLEPITVGERIVMLNACWQWGIKKKLVQENPWAEIKVSVPPQQKPDPFTLEEINKIINKFRTDPRLSHYADYVEFKFGVGLRTGEAAALQWKHCSLNCESFAEGRHIASGLEKALVEEIAKQPKTIKPVLFFLLPDFSNCFRTEKVLVMPIPTI</sequence>
<dbReference type="InterPro" id="IPR011010">
    <property type="entry name" value="DNA_brk_join_enz"/>
</dbReference>
<evidence type="ECO:0000259" key="3">
    <source>
        <dbReference type="Pfam" id="PF13102"/>
    </source>
</evidence>
<reference evidence="4" key="1">
    <citation type="submission" date="2019-10" db="EMBL/GenBank/DDBJ databases">
        <title>Draft genome sequece of Microseira wollei NIES-4236.</title>
        <authorList>
            <person name="Yamaguchi H."/>
            <person name="Suzuki S."/>
            <person name="Kawachi M."/>
        </authorList>
    </citation>
    <scope>NUCLEOTIDE SEQUENCE</scope>
    <source>
        <strain evidence="4">NIES-4236</strain>
    </source>
</reference>
<organism evidence="4 5">
    <name type="scientific">Microseira wollei NIES-4236</name>
    <dbReference type="NCBI Taxonomy" id="2530354"/>
    <lineage>
        <taxon>Bacteria</taxon>
        <taxon>Bacillati</taxon>
        <taxon>Cyanobacteriota</taxon>
        <taxon>Cyanophyceae</taxon>
        <taxon>Oscillatoriophycideae</taxon>
        <taxon>Aerosakkonematales</taxon>
        <taxon>Aerosakkonemataceae</taxon>
        <taxon>Microseira</taxon>
    </lineage>
</organism>
<dbReference type="Gene3D" id="1.10.150.130">
    <property type="match status" value="1"/>
</dbReference>
<dbReference type="EMBL" id="BLAY01000071">
    <property type="protein sequence ID" value="GET39673.1"/>
    <property type="molecule type" value="Genomic_DNA"/>
</dbReference>
<evidence type="ECO:0000256" key="1">
    <source>
        <dbReference type="ARBA" id="ARBA00023125"/>
    </source>
</evidence>
<dbReference type="InterPro" id="IPR025269">
    <property type="entry name" value="SAM-like_dom"/>
</dbReference>
<protein>
    <submittedName>
        <fullName evidence="4">Integrase family protein</fullName>
    </submittedName>
</protein>
<dbReference type="AlphaFoldDB" id="A0AAV3XDZ9"/>
<comment type="caution">
    <text evidence="4">The sequence shown here is derived from an EMBL/GenBank/DDBJ whole genome shotgun (WGS) entry which is preliminary data.</text>
</comment>
<name>A0AAV3XDZ9_9CYAN</name>
<accession>A0AAV3XDZ9</accession>
<keyword evidence="1" id="KW-0238">DNA-binding</keyword>
<dbReference type="InterPro" id="IPR013762">
    <property type="entry name" value="Integrase-like_cat_sf"/>
</dbReference>
<dbReference type="Proteomes" id="UP001050975">
    <property type="component" value="Unassembled WGS sequence"/>
</dbReference>
<evidence type="ECO:0000256" key="2">
    <source>
        <dbReference type="ARBA" id="ARBA00023172"/>
    </source>
</evidence>
<dbReference type="GO" id="GO:0015074">
    <property type="term" value="P:DNA integration"/>
    <property type="evidence" value="ECO:0007669"/>
    <property type="project" value="InterPro"/>
</dbReference>
<dbReference type="InterPro" id="IPR010998">
    <property type="entry name" value="Integrase_recombinase_N"/>
</dbReference>
<feature type="domain" description="Phage integrase SAM-like" evidence="3">
    <location>
        <begin position="37"/>
        <end position="129"/>
    </location>
</feature>
<keyword evidence="5" id="KW-1185">Reference proteome</keyword>
<evidence type="ECO:0000313" key="5">
    <source>
        <dbReference type="Proteomes" id="UP001050975"/>
    </source>
</evidence>
<dbReference type="GO" id="GO:0003677">
    <property type="term" value="F:DNA binding"/>
    <property type="evidence" value="ECO:0007669"/>
    <property type="project" value="UniProtKB-KW"/>
</dbReference>
<proteinExistence type="predicted"/>
<keyword evidence="2" id="KW-0233">DNA recombination</keyword>